<evidence type="ECO:0000256" key="1">
    <source>
        <dbReference type="SAM" id="Phobius"/>
    </source>
</evidence>
<evidence type="ECO:0000313" key="3">
    <source>
        <dbReference type="Proteomes" id="UP001189429"/>
    </source>
</evidence>
<evidence type="ECO:0008006" key="4">
    <source>
        <dbReference type="Google" id="ProtNLM"/>
    </source>
</evidence>
<feature type="transmembrane region" description="Helical" evidence="1">
    <location>
        <begin position="138"/>
        <end position="154"/>
    </location>
</feature>
<accession>A0ABN9QKX2</accession>
<sequence length="165" mass="18963">MEEQGVPMPYILLLQKLYSDQVGVITLDKTSREFPIIRGTKRGYLLNPTLLNAVFECQFRPLKSRWQSNSCGFMLENRRFTNLHFADDVLLVSNTLAVLKLVLGDVAAACSAHGSSLRPGNTSILTNLRARRGESVQMYIYLDIAIYLYLWYFYRYTCEGWTLSF</sequence>
<evidence type="ECO:0000313" key="2">
    <source>
        <dbReference type="EMBL" id="CAK0806730.1"/>
    </source>
</evidence>
<gene>
    <name evidence="2" type="ORF">PCOR1329_LOCUS12843</name>
</gene>
<reference evidence="2" key="1">
    <citation type="submission" date="2023-10" db="EMBL/GenBank/DDBJ databases">
        <authorList>
            <person name="Chen Y."/>
            <person name="Shah S."/>
            <person name="Dougan E. K."/>
            <person name="Thang M."/>
            <person name="Chan C."/>
        </authorList>
    </citation>
    <scope>NUCLEOTIDE SEQUENCE [LARGE SCALE GENOMIC DNA]</scope>
</reference>
<dbReference type="Proteomes" id="UP001189429">
    <property type="component" value="Unassembled WGS sequence"/>
</dbReference>
<protein>
    <recommendedName>
        <fullName evidence="4">Reverse transcriptase domain-containing protein</fullName>
    </recommendedName>
</protein>
<keyword evidence="1" id="KW-1133">Transmembrane helix</keyword>
<keyword evidence="3" id="KW-1185">Reference proteome</keyword>
<organism evidence="2 3">
    <name type="scientific">Prorocentrum cordatum</name>
    <dbReference type="NCBI Taxonomy" id="2364126"/>
    <lineage>
        <taxon>Eukaryota</taxon>
        <taxon>Sar</taxon>
        <taxon>Alveolata</taxon>
        <taxon>Dinophyceae</taxon>
        <taxon>Prorocentrales</taxon>
        <taxon>Prorocentraceae</taxon>
        <taxon>Prorocentrum</taxon>
    </lineage>
</organism>
<keyword evidence="1" id="KW-0472">Membrane</keyword>
<comment type="caution">
    <text evidence="2">The sequence shown here is derived from an EMBL/GenBank/DDBJ whole genome shotgun (WGS) entry which is preliminary data.</text>
</comment>
<proteinExistence type="predicted"/>
<dbReference type="EMBL" id="CAUYUJ010003778">
    <property type="protein sequence ID" value="CAK0806730.1"/>
    <property type="molecule type" value="Genomic_DNA"/>
</dbReference>
<name>A0ABN9QKX2_9DINO</name>
<keyword evidence="1" id="KW-0812">Transmembrane</keyword>